<evidence type="ECO:0000256" key="3">
    <source>
        <dbReference type="ARBA" id="ARBA00007937"/>
    </source>
</evidence>
<evidence type="ECO:0000256" key="9">
    <source>
        <dbReference type="ARBA" id="ARBA00023264"/>
    </source>
</evidence>
<dbReference type="EC" id="2.3.1.15" evidence="4"/>
<comment type="catalytic activity">
    <reaction evidence="11">
        <text>sn-glycerol 3-phosphate + an acyl-CoA = a 1-acyl-sn-glycero-3-phosphate + CoA</text>
        <dbReference type="Rhea" id="RHEA:15325"/>
        <dbReference type="ChEBI" id="CHEBI:57287"/>
        <dbReference type="ChEBI" id="CHEBI:57597"/>
        <dbReference type="ChEBI" id="CHEBI:57970"/>
        <dbReference type="ChEBI" id="CHEBI:58342"/>
        <dbReference type="EC" id="2.3.1.15"/>
    </reaction>
</comment>
<evidence type="ECO:0000256" key="7">
    <source>
        <dbReference type="ARBA" id="ARBA00023136"/>
    </source>
</evidence>
<dbReference type="SUPFAM" id="SSF69593">
    <property type="entry name" value="Glycerol-3-phosphate (1)-acyltransferase"/>
    <property type="match status" value="1"/>
</dbReference>
<name>A0A2N5X877_9GAMM</name>
<organism evidence="13 14">
    <name type="scientific">Pseudohalioglobus lutimaris</name>
    <dbReference type="NCBI Taxonomy" id="1737061"/>
    <lineage>
        <taxon>Bacteria</taxon>
        <taxon>Pseudomonadati</taxon>
        <taxon>Pseudomonadota</taxon>
        <taxon>Gammaproteobacteria</taxon>
        <taxon>Cellvibrionales</taxon>
        <taxon>Halieaceae</taxon>
        <taxon>Pseudohalioglobus</taxon>
    </lineage>
</organism>
<evidence type="ECO:0000256" key="4">
    <source>
        <dbReference type="ARBA" id="ARBA00013113"/>
    </source>
</evidence>
<proteinExistence type="inferred from homology"/>
<feature type="domain" description="Phospholipid/glycerol acyltransferase" evidence="12">
    <location>
        <begin position="114"/>
        <end position="242"/>
    </location>
</feature>
<keyword evidence="6" id="KW-0808">Transferase</keyword>
<keyword evidence="8" id="KW-0594">Phospholipid biosynthesis</keyword>
<dbReference type="GO" id="GO:0005886">
    <property type="term" value="C:plasma membrane"/>
    <property type="evidence" value="ECO:0007669"/>
    <property type="project" value="TreeGrafter"/>
</dbReference>
<dbReference type="CDD" id="cd07993">
    <property type="entry name" value="LPLAT_DHAPAT-like"/>
    <property type="match status" value="1"/>
</dbReference>
<evidence type="ECO:0000256" key="8">
    <source>
        <dbReference type="ARBA" id="ARBA00023209"/>
    </source>
</evidence>
<comment type="caution">
    <text evidence="13">The sequence shown here is derived from an EMBL/GenBank/DDBJ whole genome shotgun (WGS) entry which is preliminary data.</text>
</comment>
<dbReference type="Pfam" id="PF19277">
    <property type="entry name" value="GPAT_C"/>
    <property type="match status" value="1"/>
</dbReference>
<reference evidence="13 14" key="1">
    <citation type="submission" date="2018-01" db="EMBL/GenBank/DDBJ databases">
        <title>The draft genome sequence of Halioglobus lutimaris HF004.</title>
        <authorList>
            <person name="Du Z.-J."/>
            <person name="Shi M.-J."/>
        </authorList>
    </citation>
    <scope>NUCLEOTIDE SEQUENCE [LARGE SCALE GENOMIC DNA]</scope>
    <source>
        <strain evidence="13 14">HF004</strain>
    </source>
</reference>
<dbReference type="RefSeq" id="WP_101516984.1">
    <property type="nucleotide sequence ID" value="NZ_PKUS01000001.1"/>
</dbReference>
<dbReference type="GO" id="GO:0016024">
    <property type="term" value="P:CDP-diacylglycerol biosynthetic process"/>
    <property type="evidence" value="ECO:0007669"/>
    <property type="project" value="UniProtKB-UniPathway"/>
</dbReference>
<keyword evidence="9" id="KW-1208">Phospholipid metabolism</keyword>
<keyword evidence="10" id="KW-0012">Acyltransferase</keyword>
<keyword evidence="8" id="KW-0443">Lipid metabolism</keyword>
<protein>
    <recommendedName>
        <fullName evidence="5">Glycerol-3-phosphate acyltransferase</fullName>
        <ecNumber evidence="4">2.3.1.15</ecNumber>
    </recommendedName>
</protein>
<evidence type="ECO:0000256" key="10">
    <source>
        <dbReference type="ARBA" id="ARBA00023315"/>
    </source>
</evidence>
<sequence length="640" mass="72320">MSVCDVFLHNRGYTGLMNLPKKNRTANAAHTLLDEPAFLAELALAAKATGKSELQACKHARKCLEEMAATPRESWLAPAAKMARFVYTRSYEPKLDINLEALEQLRELSRDHLLLFLWSHKSHMDSFVFLLSLYDNQFKPLPLVFAGINMNFLGFGALARRVGAIFLRRSFQEDAIYKLVFRHYIDYLIRNRMPLTWSIEGTRSRTGKLSPPKLGILNWVLEACEREEMRDVKLVPVSIAFDRIAEIDDYVALQRGMPKRKESLGWFLNFIFGMKEPYGKIYVRFAKPVGLDDAAAPDIGPTEEEGPSLATRLAFEVCTRMEQVTPIKSADVLAMVLLGANGRALSDREVFLQASEIAALVREKGLPTASGFRLEDEEQVAAAVLSMRGSRLVKAFEGGSTPVSYIPEEQQLAAAYYRNTITHYFLAAALGEIGLAMSVDDATLVGEPELRCRVEQLRDLFKFEFFFRPKDEFWEEVLVDTSRRYPRWRRGDTSLHKQLRESPPRFGHAILRSIAEAYHVVAATLLSLGTKAAPDSKIFSRDLLGQGREMLLRRQISGESAISKDLFSTGLQLAEYRRLITGKAPELLARREEFLRETTEILAAIELLQESYDLAWFSVAQAKKQRQSAQGSAACITHHR</sequence>
<dbReference type="InterPro" id="IPR041728">
    <property type="entry name" value="GPAT/DHAPAT_LPLAT"/>
</dbReference>
<dbReference type="InterPro" id="IPR002123">
    <property type="entry name" value="Plipid/glycerol_acylTrfase"/>
</dbReference>
<dbReference type="UniPathway" id="UPA00557">
    <property type="reaction ID" value="UER00612"/>
</dbReference>
<dbReference type="GO" id="GO:0004366">
    <property type="term" value="F:glycerol-3-phosphate O-acyltransferase activity"/>
    <property type="evidence" value="ECO:0007669"/>
    <property type="project" value="UniProtKB-EC"/>
</dbReference>
<dbReference type="InterPro" id="IPR045520">
    <property type="entry name" value="GPAT/DHAPAT_C"/>
</dbReference>
<evidence type="ECO:0000313" key="13">
    <source>
        <dbReference type="EMBL" id="PLW70689.1"/>
    </source>
</evidence>
<keyword evidence="14" id="KW-1185">Reference proteome</keyword>
<evidence type="ECO:0000256" key="1">
    <source>
        <dbReference type="ARBA" id="ARBA00004184"/>
    </source>
</evidence>
<dbReference type="EMBL" id="PKUS01000001">
    <property type="protein sequence ID" value="PLW70689.1"/>
    <property type="molecule type" value="Genomic_DNA"/>
</dbReference>
<dbReference type="GO" id="GO:0012505">
    <property type="term" value="C:endomembrane system"/>
    <property type="evidence" value="ECO:0007669"/>
    <property type="project" value="UniProtKB-SubCell"/>
</dbReference>
<dbReference type="Proteomes" id="UP000235005">
    <property type="component" value="Unassembled WGS sequence"/>
</dbReference>
<comment type="pathway">
    <text evidence="2">Phospholipid metabolism; CDP-diacylglycerol biosynthesis; CDP-diacylglycerol from sn-glycerol 3-phosphate: step 1/3.</text>
</comment>
<comment type="similarity">
    <text evidence="3">Belongs to the GPAT/DAPAT family.</text>
</comment>
<evidence type="ECO:0000313" key="14">
    <source>
        <dbReference type="Proteomes" id="UP000235005"/>
    </source>
</evidence>
<dbReference type="InterPro" id="IPR022284">
    <property type="entry name" value="GPAT/DHAPAT"/>
</dbReference>
<evidence type="ECO:0000256" key="2">
    <source>
        <dbReference type="ARBA" id="ARBA00004765"/>
    </source>
</evidence>
<gene>
    <name evidence="13" type="ORF">C0039_00720</name>
</gene>
<dbReference type="PANTHER" id="PTHR12563:SF17">
    <property type="entry name" value="DIHYDROXYACETONE PHOSPHATE ACYLTRANSFERASE"/>
    <property type="match status" value="1"/>
</dbReference>
<dbReference type="SMART" id="SM00563">
    <property type="entry name" value="PlsC"/>
    <property type="match status" value="1"/>
</dbReference>
<accession>A0A2N5X877</accession>
<keyword evidence="8" id="KW-0444">Lipid biosynthesis</keyword>
<evidence type="ECO:0000256" key="6">
    <source>
        <dbReference type="ARBA" id="ARBA00022679"/>
    </source>
</evidence>
<dbReference type="PANTHER" id="PTHR12563">
    <property type="entry name" value="GLYCEROL-3-PHOSPHATE ACYLTRANSFERASE"/>
    <property type="match status" value="1"/>
</dbReference>
<comment type="subcellular location">
    <subcellularLocation>
        <location evidence="1">Endomembrane system</location>
        <topology evidence="1">Peripheral membrane protein</topology>
    </subcellularLocation>
</comment>
<dbReference type="PIRSF" id="PIRSF000437">
    <property type="entry name" value="GPAT_DHAPAT"/>
    <property type="match status" value="1"/>
</dbReference>
<dbReference type="Pfam" id="PF01553">
    <property type="entry name" value="Acyltransferase"/>
    <property type="match status" value="1"/>
</dbReference>
<dbReference type="AlphaFoldDB" id="A0A2N5X877"/>
<evidence type="ECO:0000259" key="12">
    <source>
        <dbReference type="SMART" id="SM00563"/>
    </source>
</evidence>
<evidence type="ECO:0000256" key="5">
    <source>
        <dbReference type="ARBA" id="ARBA00013432"/>
    </source>
</evidence>
<evidence type="ECO:0000256" key="11">
    <source>
        <dbReference type="ARBA" id="ARBA00048427"/>
    </source>
</evidence>
<dbReference type="OrthoDB" id="335193at2"/>
<keyword evidence="7" id="KW-0472">Membrane</keyword>